<dbReference type="PANTHER" id="PTHR23254">
    <property type="entry name" value="EIF4G DOMAIN PROTEIN"/>
    <property type="match status" value="1"/>
</dbReference>
<dbReference type="Proteomes" id="UP000694888">
    <property type="component" value="Unplaced"/>
</dbReference>
<feature type="region of interest" description="Disordered" evidence="4">
    <location>
        <begin position="1"/>
        <end position="62"/>
    </location>
</feature>
<evidence type="ECO:0000313" key="9">
    <source>
        <dbReference type="RefSeq" id="XP_035829599.1"/>
    </source>
</evidence>
<dbReference type="SUPFAM" id="SSF48371">
    <property type="entry name" value="ARM repeat"/>
    <property type="match status" value="1"/>
</dbReference>
<evidence type="ECO:0000256" key="4">
    <source>
        <dbReference type="SAM" id="MobiDB-lite"/>
    </source>
</evidence>
<dbReference type="Pfam" id="PF02854">
    <property type="entry name" value="MIF4G"/>
    <property type="match status" value="1"/>
</dbReference>
<feature type="compositionally biased region" description="Polar residues" evidence="4">
    <location>
        <begin position="38"/>
        <end position="52"/>
    </location>
</feature>
<protein>
    <submittedName>
        <fullName evidence="7 8">CBP80/20-dependent translation initiation factor</fullName>
    </submittedName>
</protein>
<dbReference type="PANTHER" id="PTHR23254:SF16">
    <property type="entry name" value="CBP80_20-DEPENDENT TRANSLATION INITIATION FACTOR"/>
    <property type="match status" value="1"/>
</dbReference>
<keyword evidence="6" id="KW-1185">Reference proteome</keyword>
<sequence>MAGRGRARGRGRGLGDSEASAPGGLAARNSVDEDESTPEVTQNSNEGESKTASGGVGQPTLSLNDMKSIIEDPRTYSEQNDVKKFLMCARHFVKTEEDVKTLSSMLYNNCLSDSSLAKRGSEICDALTCIEVGSTKFRNCLLSLVQADYKARKELIASDPARFRGFLAFLCEIFGVMRTANNEVFKPLVNPIFDCFILPLGQEDQEEEEGGEGGGGGGGGDMEMLNDDVCELFAIQLQSVGKLLEENEEERMRQLMNRIRTCIIHSKSSPRVRCSLLEVLESYARGWESADSETTKFYCDMAVDMISGLVL</sequence>
<dbReference type="InterPro" id="IPR051367">
    <property type="entry name" value="mRNA_TranslReg/HistoneTransl"/>
</dbReference>
<dbReference type="GeneID" id="101853523"/>
<dbReference type="RefSeq" id="XP_005113329.1">
    <property type="nucleotide sequence ID" value="XM_005113272.3"/>
</dbReference>
<comment type="subcellular location">
    <subcellularLocation>
        <location evidence="1">Cytoplasm</location>
    </subcellularLocation>
</comment>
<evidence type="ECO:0000256" key="3">
    <source>
        <dbReference type="ARBA" id="ARBA00022845"/>
    </source>
</evidence>
<dbReference type="Gene3D" id="1.25.40.180">
    <property type="match status" value="1"/>
</dbReference>
<feature type="domain" description="MIF4G" evidence="5">
    <location>
        <begin position="93"/>
        <end position="281"/>
    </location>
</feature>
<name>A0ABM1W4K6_APLCA</name>
<keyword evidence="7 8" id="KW-0648">Protein biosynthesis</keyword>
<dbReference type="RefSeq" id="XP_005113330.1">
    <property type="nucleotide sequence ID" value="XM_005113273.3"/>
</dbReference>
<proteinExistence type="predicted"/>
<keyword evidence="2" id="KW-0963">Cytoplasm</keyword>
<dbReference type="InterPro" id="IPR003890">
    <property type="entry name" value="MIF4G-like_typ-3"/>
</dbReference>
<dbReference type="GO" id="GO:0003743">
    <property type="term" value="F:translation initiation factor activity"/>
    <property type="evidence" value="ECO:0007669"/>
    <property type="project" value="UniProtKB-KW"/>
</dbReference>
<evidence type="ECO:0000313" key="6">
    <source>
        <dbReference type="Proteomes" id="UP000694888"/>
    </source>
</evidence>
<feature type="compositionally biased region" description="Basic residues" evidence="4">
    <location>
        <begin position="1"/>
        <end position="11"/>
    </location>
</feature>
<gene>
    <name evidence="7 8 9" type="primary">LOC101853523</name>
</gene>
<evidence type="ECO:0000259" key="5">
    <source>
        <dbReference type="Pfam" id="PF02854"/>
    </source>
</evidence>
<evidence type="ECO:0000313" key="8">
    <source>
        <dbReference type="RefSeq" id="XP_005113330.1"/>
    </source>
</evidence>
<evidence type="ECO:0000256" key="1">
    <source>
        <dbReference type="ARBA" id="ARBA00004496"/>
    </source>
</evidence>
<keyword evidence="7 8" id="KW-0396">Initiation factor</keyword>
<reference evidence="7 8" key="1">
    <citation type="submission" date="2025-05" db="UniProtKB">
        <authorList>
            <consortium name="RefSeq"/>
        </authorList>
    </citation>
    <scope>IDENTIFICATION</scope>
</reference>
<keyword evidence="3" id="KW-0810">Translation regulation</keyword>
<evidence type="ECO:0000313" key="7">
    <source>
        <dbReference type="RefSeq" id="XP_005113329.1"/>
    </source>
</evidence>
<evidence type="ECO:0000256" key="2">
    <source>
        <dbReference type="ARBA" id="ARBA00022490"/>
    </source>
</evidence>
<dbReference type="RefSeq" id="XP_035829599.1">
    <property type="nucleotide sequence ID" value="XM_035973706.1"/>
</dbReference>
<organism evidence="6 9">
    <name type="scientific">Aplysia californica</name>
    <name type="common">California sea hare</name>
    <dbReference type="NCBI Taxonomy" id="6500"/>
    <lineage>
        <taxon>Eukaryota</taxon>
        <taxon>Metazoa</taxon>
        <taxon>Spiralia</taxon>
        <taxon>Lophotrochozoa</taxon>
        <taxon>Mollusca</taxon>
        <taxon>Gastropoda</taxon>
        <taxon>Heterobranchia</taxon>
        <taxon>Euthyneura</taxon>
        <taxon>Tectipleura</taxon>
        <taxon>Aplysiida</taxon>
        <taxon>Aplysioidea</taxon>
        <taxon>Aplysiidae</taxon>
        <taxon>Aplysia</taxon>
    </lineage>
</organism>
<dbReference type="InterPro" id="IPR016024">
    <property type="entry name" value="ARM-type_fold"/>
</dbReference>
<accession>A0ABM1W4K6</accession>